<gene>
    <name evidence="2" type="ORF">Godav_028706</name>
</gene>
<reference evidence="2 3" key="1">
    <citation type="journal article" date="2019" name="Genome Biol. Evol.">
        <title>Insights into the evolution of the New World diploid cottons (Gossypium, subgenus Houzingenia) based on genome sequencing.</title>
        <authorList>
            <person name="Grover C.E."/>
            <person name="Arick M.A. 2nd"/>
            <person name="Thrash A."/>
            <person name="Conover J.L."/>
            <person name="Sanders W.S."/>
            <person name="Peterson D.G."/>
            <person name="Frelichowski J.E."/>
            <person name="Scheffler J.A."/>
            <person name="Scheffler B.E."/>
            <person name="Wendel J.F."/>
        </authorList>
    </citation>
    <scope>NUCLEOTIDE SEQUENCE [LARGE SCALE GENOMIC DNA]</scope>
    <source>
        <strain evidence="2">27</strain>
        <tissue evidence="2">Leaf</tissue>
    </source>
</reference>
<dbReference type="EMBL" id="JABFAC010000007">
    <property type="protein sequence ID" value="MBA0619550.1"/>
    <property type="molecule type" value="Genomic_DNA"/>
</dbReference>
<dbReference type="Proteomes" id="UP000593561">
    <property type="component" value="Unassembled WGS sequence"/>
</dbReference>
<keyword evidence="3" id="KW-1185">Reference proteome</keyword>
<organism evidence="2 3">
    <name type="scientific">Gossypium davidsonii</name>
    <name type="common">Davidson's cotton</name>
    <name type="synonym">Gossypium klotzschianum subsp. davidsonii</name>
    <dbReference type="NCBI Taxonomy" id="34287"/>
    <lineage>
        <taxon>Eukaryota</taxon>
        <taxon>Viridiplantae</taxon>
        <taxon>Streptophyta</taxon>
        <taxon>Embryophyta</taxon>
        <taxon>Tracheophyta</taxon>
        <taxon>Spermatophyta</taxon>
        <taxon>Magnoliopsida</taxon>
        <taxon>eudicotyledons</taxon>
        <taxon>Gunneridae</taxon>
        <taxon>Pentapetalae</taxon>
        <taxon>rosids</taxon>
        <taxon>malvids</taxon>
        <taxon>Malvales</taxon>
        <taxon>Malvaceae</taxon>
        <taxon>Malvoideae</taxon>
        <taxon>Gossypium</taxon>
    </lineage>
</organism>
<protein>
    <submittedName>
        <fullName evidence="2">Uncharacterized protein</fullName>
    </submittedName>
</protein>
<feature type="transmembrane region" description="Helical" evidence="1">
    <location>
        <begin position="12"/>
        <end position="38"/>
    </location>
</feature>
<comment type="caution">
    <text evidence="2">The sequence shown here is derived from an EMBL/GenBank/DDBJ whole genome shotgun (WGS) entry which is preliminary data.</text>
</comment>
<name>A0A7J8S176_GOSDV</name>
<evidence type="ECO:0000313" key="2">
    <source>
        <dbReference type="EMBL" id="MBA0619550.1"/>
    </source>
</evidence>
<sequence length="143" mass="16004">MVLWSYPPTAKQLAVTIGICLTGASFIAAGAYLSFVNIGPQQERVKARDQALPAPSNSLVIAFDVPPCITDIKCDTAERALSGAEELRGRTEYRKKSFFPSHTLVSCRNDLSEVCDLPVPYGMQKRFQRRKRYIGRKEMVMVF</sequence>
<dbReference type="AlphaFoldDB" id="A0A7J8S176"/>
<evidence type="ECO:0000256" key="1">
    <source>
        <dbReference type="SAM" id="Phobius"/>
    </source>
</evidence>
<accession>A0A7J8S176</accession>
<proteinExistence type="predicted"/>
<keyword evidence="1" id="KW-0812">Transmembrane</keyword>
<keyword evidence="1" id="KW-1133">Transmembrane helix</keyword>
<evidence type="ECO:0000313" key="3">
    <source>
        <dbReference type="Proteomes" id="UP000593561"/>
    </source>
</evidence>
<keyword evidence="1" id="KW-0472">Membrane</keyword>